<proteinExistence type="predicted"/>
<protein>
    <submittedName>
        <fullName evidence="2">Uncharacterized protein</fullName>
    </submittedName>
</protein>
<keyword evidence="3" id="KW-1185">Reference proteome</keyword>
<organism evidence="2 3">
    <name type="scientific">Suillus luteus UH-Slu-Lm8-n1</name>
    <dbReference type="NCBI Taxonomy" id="930992"/>
    <lineage>
        <taxon>Eukaryota</taxon>
        <taxon>Fungi</taxon>
        <taxon>Dikarya</taxon>
        <taxon>Basidiomycota</taxon>
        <taxon>Agaricomycotina</taxon>
        <taxon>Agaricomycetes</taxon>
        <taxon>Agaricomycetidae</taxon>
        <taxon>Boletales</taxon>
        <taxon>Suillineae</taxon>
        <taxon>Suillaceae</taxon>
        <taxon>Suillus</taxon>
    </lineage>
</organism>
<reference evidence="3" key="2">
    <citation type="submission" date="2015-01" db="EMBL/GenBank/DDBJ databases">
        <title>Evolutionary Origins and Diversification of the Mycorrhizal Mutualists.</title>
        <authorList>
            <consortium name="DOE Joint Genome Institute"/>
            <consortium name="Mycorrhizal Genomics Consortium"/>
            <person name="Kohler A."/>
            <person name="Kuo A."/>
            <person name="Nagy L.G."/>
            <person name="Floudas D."/>
            <person name="Copeland A."/>
            <person name="Barry K.W."/>
            <person name="Cichocki N."/>
            <person name="Veneault-Fourrey C."/>
            <person name="LaButti K."/>
            <person name="Lindquist E.A."/>
            <person name="Lipzen A."/>
            <person name="Lundell T."/>
            <person name="Morin E."/>
            <person name="Murat C."/>
            <person name="Riley R."/>
            <person name="Ohm R."/>
            <person name="Sun H."/>
            <person name="Tunlid A."/>
            <person name="Henrissat B."/>
            <person name="Grigoriev I.V."/>
            <person name="Hibbett D.S."/>
            <person name="Martin F."/>
        </authorList>
    </citation>
    <scope>NUCLEOTIDE SEQUENCE [LARGE SCALE GENOMIC DNA]</scope>
    <source>
        <strain evidence="3">UH-Slu-Lm8-n1</strain>
    </source>
</reference>
<feature type="compositionally biased region" description="Polar residues" evidence="1">
    <location>
        <begin position="69"/>
        <end position="80"/>
    </location>
</feature>
<dbReference type="OrthoDB" id="10526616at2759"/>
<feature type="region of interest" description="Disordered" evidence="1">
    <location>
        <begin position="69"/>
        <end position="117"/>
    </location>
</feature>
<evidence type="ECO:0000256" key="1">
    <source>
        <dbReference type="SAM" id="MobiDB-lite"/>
    </source>
</evidence>
<dbReference type="AlphaFoldDB" id="A0A0C9ZR54"/>
<feature type="compositionally biased region" description="Low complexity" evidence="1">
    <location>
        <begin position="36"/>
        <end position="45"/>
    </location>
</feature>
<dbReference type="EMBL" id="KN836629">
    <property type="protein sequence ID" value="KIK31811.1"/>
    <property type="molecule type" value="Genomic_DNA"/>
</dbReference>
<accession>A0A0C9ZR54</accession>
<sequence length="146" mass="15626">MRSSYIVSPSLSPTPARDSVVTAPNNDSAIESHHMSGSSACAASTSPPPFEHPCSCARSASILQHIISTNITTGETTQSEGHSRHSGHGIEKADGATPSGRASRFENAAEERKKAEEDEVLQVKFLPESVMPFTHLFLQPRIEGQT</sequence>
<dbReference type="Proteomes" id="UP000054485">
    <property type="component" value="Unassembled WGS sequence"/>
</dbReference>
<name>A0A0C9ZR54_9AGAM</name>
<feature type="region of interest" description="Disordered" evidence="1">
    <location>
        <begin position="1"/>
        <end position="53"/>
    </location>
</feature>
<reference evidence="2 3" key="1">
    <citation type="submission" date="2014-04" db="EMBL/GenBank/DDBJ databases">
        <authorList>
            <consortium name="DOE Joint Genome Institute"/>
            <person name="Kuo A."/>
            <person name="Ruytinx J."/>
            <person name="Rineau F."/>
            <person name="Colpaert J."/>
            <person name="Kohler A."/>
            <person name="Nagy L.G."/>
            <person name="Floudas D."/>
            <person name="Copeland A."/>
            <person name="Barry K.W."/>
            <person name="Cichocki N."/>
            <person name="Veneault-Fourrey C."/>
            <person name="LaButti K."/>
            <person name="Lindquist E.A."/>
            <person name="Lipzen A."/>
            <person name="Lundell T."/>
            <person name="Morin E."/>
            <person name="Murat C."/>
            <person name="Sun H."/>
            <person name="Tunlid A."/>
            <person name="Henrissat B."/>
            <person name="Grigoriev I.V."/>
            <person name="Hibbett D.S."/>
            <person name="Martin F."/>
            <person name="Nordberg H.P."/>
            <person name="Cantor M.N."/>
            <person name="Hua S.X."/>
        </authorList>
    </citation>
    <scope>NUCLEOTIDE SEQUENCE [LARGE SCALE GENOMIC DNA]</scope>
    <source>
        <strain evidence="2 3">UH-Slu-Lm8-n1</strain>
    </source>
</reference>
<dbReference type="HOGENOM" id="CLU_1778685_0_0_1"/>
<evidence type="ECO:0000313" key="3">
    <source>
        <dbReference type="Proteomes" id="UP000054485"/>
    </source>
</evidence>
<gene>
    <name evidence="2" type="ORF">CY34DRAFT_19548</name>
</gene>
<evidence type="ECO:0000313" key="2">
    <source>
        <dbReference type="EMBL" id="KIK31811.1"/>
    </source>
</evidence>
<feature type="compositionally biased region" description="Basic and acidic residues" evidence="1">
    <location>
        <begin position="103"/>
        <end position="116"/>
    </location>
</feature>
<dbReference type="InParanoid" id="A0A0C9ZR54"/>
<feature type="compositionally biased region" description="Polar residues" evidence="1">
    <location>
        <begin position="1"/>
        <end position="13"/>
    </location>
</feature>